<evidence type="ECO:0000256" key="1">
    <source>
        <dbReference type="ARBA" id="ARBA00006484"/>
    </source>
</evidence>
<dbReference type="PRINTS" id="PR00080">
    <property type="entry name" value="SDRFAMILY"/>
</dbReference>
<dbReference type="GeneID" id="63783949"/>
<keyword evidence="2" id="KW-0521">NADP</keyword>
<dbReference type="OMA" id="QVHERRD"/>
<dbReference type="RefSeq" id="XP_040726283.1">
    <property type="nucleotide sequence ID" value="XM_040867350.1"/>
</dbReference>
<evidence type="ECO:0000313" key="6">
    <source>
        <dbReference type="Proteomes" id="UP000193685"/>
    </source>
</evidence>
<dbReference type="PRINTS" id="PR00081">
    <property type="entry name" value="GDHRDH"/>
</dbReference>
<dbReference type="PANTHER" id="PTHR43639">
    <property type="entry name" value="OXIDOREDUCTASE, SHORT-CHAIN DEHYDROGENASE/REDUCTASE FAMILY (AFU_ORTHOLOGUE AFUA_5G02870)"/>
    <property type="match status" value="1"/>
</dbReference>
<evidence type="ECO:0000256" key="2">
    <source>
        <dbReference type="ARBA" id="ARBA00022857"/>
    </source>
</evidence>
<proteinExistence type="inferred from homology"/>
<feature type="compositionally biased region" description="Polar residues" evidence="4">
    <location>
        <begin position="200"/>
        <end position="213"/>
    </location>
</feature>
<dbReference type="GO" id="GO:0016491">
    <property type="term" value="F:oxidoreductase activity"/>
    <property type="evidence" value="ECO:0007669"/>
    <property type="project" value="UniProtKB-KW"/>
</dbReference>
<name>A0A1Y2FNG1_PROLT</name>
<feature type="region of interest" description="Disordered" evidence="4">
    <location>
        <begin position="197"/>
        <end position="219"/>
    </location>
</feature>
<gene>
    <name evidence="5" type="ORF">BCR37DRAFT_340058</name>
</gene>
<evidence type="ECO:0000313" key="5">
    <source>
        <dbReference type="EMBL" id="ORY84265.1"/>
    </source>
</evidence>
<dbReference type="InterPro" id="IPR036291">
    <property type="entry name" value="NAD(P)-bd_dom_sf"/>
</dbReference>
<dbReference type="EMBL" id="MCFI01000006">
    <property type="protein sequence ID" value="ORY84265.1"/>
    <property type="molecule type" value="Genomic_DNA"/>
</dbReference>
<evidence type="ECO:0000256" key="3">
    <source>
        <dbReference type="ARBA" id="ARBA00023002"/>
    </source>
</evidence>
<dbReference type="STRING" id="56484.A0A1Y2FNG1"/>
<comment type="similarity">
    <text evidence="1">Belongs to the short-chain dehydrogenases/reductases (SDR) family.</text>
</comment>
<dbReference type="SUPFAM" id="SSF51735">
    <property type="entry name" value="NAD(P)-binding Rossmann-fold domains"/>
    <property type="match status" value="1"/>
</dbReference>
<protein>
    <submittedName>
        <fullName evidence="5">Dehydrogenase with different specificitie</fullName>
    </submittedName>
</protein>
<organism evidence="5 6">
    <name type="scientific">Protomyces lactucae-debilis</name>
    <dbReference type="NCBI Taxonomy" id="2754530"/>
    <lineage>
        <taxon>Eukaryota</taxon>
        <taxon>Fungi</taxon>
        <taxon>Dikarya</taxon>
        <taxon>Ascomycota</taxon>
        <taxon>Taphrinomycotina</taxon>
        <taxon>Taphrinomycetes</taxon>
        <taxon>Taphrinales</taxon>
        <taxon>Protomycetaceae</taxon>
        <taxon>Protomyces</taxon>
    </lineage>
</organism>
<dbReference type="PROSITE" id="PS00061">
    <property type="entry name" value="ADH_SHORT"/>
    <property type="match status" value="1"/>
</dbReference>
<dbReference type="OrthoDB" id="417891at2759"/>
<comment type="caution">
    <text evidence="5">The sequence shown here is derived from an EMBL/GenBank/DDBJ whole genome shotgun (WGS) entry which is preliminary data.</text>
</comment>
<feature type="non-terminal residue" evidence="5">
    <location>
        <position position="1"/>
    </location>
</feature>
<dbReference type="InterPro" id="IPR020904">
    <property type="entry name" value="Sc_DH/Rdtase_CS"/>
</dbReference>
<evidence type="ECO:0000256" key="4">
    <source>
        <dbReference type="SAM" id="MobiDB-lite"/>
    </source>
</evidence>
<dbReference type="InterPro" id="IPR002347">
    <property type="entry name" value="SDR_fam"/>
</dbReference>
<dbReference type="FunFam" id="3.40.50.720:FF:000374">
    <property type="entry name" value="3-oxoacyl-(Acyl-carrier-protein) reductase"/>
    <property type="match status" value="1"/>
</dbReference>
<feature type="non-terminal residue" evidence="5">
    <location>
        <position position="250"/>
    </location>
</feature>
<accession>A0A1Y2FNG1</accession>
<reference evidence="5 6" key="1">
    <citation type="submission" date="2016-07" db="EMBL/GenBank/DDBJ databases">
        <title>Pervasive Adenine N6-methylation of Active Genes in Fungi.</title>
        <authorList>
            <consortium name="DOE Joint Genome Institute"/>
            <person name="Mondo S.J."/>
            <person name="Dannebaum R.O."/>
            <person name="Kuo R.C."/>
            <person name="Labutti K."/>
            <person name="Haridas S."/>
            <person name="Kuo A."/>
            <person name="Salamov A."/>
            <person name="Ahrendt S.R."/>
            <person name="Lipzen A."/>
            <person name="Sullivan W."/>
            <person name="Andreopoulos W.B."/>
            <person name="Clum A."/>
            <person name="Lindquist E."/>
            <person name="Daum C."/>
            <person name="Ramamoorthy G.K."/>
            <person name="Gryganskyi A."/>
            <person name="Culley D."/>
            <person name="Magnuson J.K."/>
            <person name="James T.Y."/>
            <person name="O'Malley M.A."/>
            <person name="Stajich J.E."/>
            <person name="Spatafora J.W."/>
            <person name="Visel A."/>
            <person name="Grigoriev I.V."/>
        </authorList>
    </citation>
    <scope>NUCLEOTIDE SEQUENCE [LARGE SCALE GENOMIC DNA]</scope>
    <source>
        <strain evidence="5 6">12-1054</strain>
    </source>
</reference>
<dbReference type="Proteomes" id="UP000193685">
    <property type="component" value="Unassembled WGS sequence"/>
</dbReference>
<dbReference type="PANTHER" id="PTHR43639:SF1">
    <property type="entry name" value="SHORT-CHAIN DEHYDROGENASE_REDUCTASE FAMILY PROTEIN"/>
    <property type="match status" value="1"/>
</dbReference>
<dbReference type="Pfam" id="PF13561">
    <property type="entry name" value="adh_short_C2"/>
    <property type="match status" value="1"/>
</dbReference>
<keyword evidence="6" id="KW-1185">Reference proteome</keyword>
<dbReference type="AlphaFoldDB" id="A0A1Y2FNG1"/>
<sequence length="250" mass="26871">LKNHSFKGKLALITGSSRGIGAGIAKELAARGCSIILNYNAASSEEKAATLAKELEQLDEAVKVSIVRADLSDMEDITVLAQKTIEIAGERKLDFLVNNAGISWNAKLPECTLESYTKQYDINVRAPLFLTQQLLPYLNEGGRIINLSSVSARMGFPGQSIYGGTKAAVEAMTRTWAREFAQKHKITVNALAPGPVSSEMWHNSGQTSDTSKLPSGDRIGEPDDIAKIVGFLCEEGSRWINGSLLSSNGG</sequence>
<keyword evidence="3" id="KW-0560">Oxidoreductase</keyword>
<dbReference type="Gene3D" id="3.40.50.720">
    <property type="entry name" value="NAD(P)-binding Rossmann-like Domain"/>
    <property type="match status" value="1"/>
</dbReference>